<evidence type="ECO:0000256" key="1">
    <source>
        <dbReference type="SAM" id="MobiDB-lite"/>
    </source>
</evidence>
<accession>A0ABU3BUW2</accession>
<organism evidence="2 3">
    <name type="scientific">Rubrivirga litoralis</name>
    <dbReference type="NCBI Taxonomy" id="3075598"/>
    <lineage>
        <taxon>Bacteria</taxon>
        <taxon>Pseudomonadati</taxon>
        <taxon>Rhodothermota</taxon>
        <taxon>Rhodothermia</taxon>
        <taxon>Rhodothermales</taxon>
        <taxon>Rubricoccaceae</taxon>
        <taxon>Rubrivirga</taxon>
    </lineage>
</organism>
<feature type="compositionally biased region" description="Pro residues" evidence="1">
    <location>
        <begin position="104"/>
        <end position="115"/>
    </location>
</feature>
<gene>
    <name evidence="2" type="ORF">RM540_15125</name>
</gene>
<comment type="caution">
    <text evidence="2">The sequence shown here is derived from an EMBL/GenBank/DDBJ whole genome shotgun (WGS) entry which is preliminary data.</text>
</comment>
<dbReference type="EMBL" id="JAVRHT010000050">
    <property type="protein sequence ID" value="MDT0633086.1"/>
    <property type="molecule type" value="Genomic_DNA"/>
</dbReference>
<feature type="region of interest" description="Disordered" evidence="1">
    <location>
        <begin position="57"/>
        <end position="115"/>
    </location>
</feature>
<reference evidence="2 3" key="1">
    <citation type="submission" date="2023-09" db="EMBL/GenBank/DDBJ databases">
        <authorList>
            <person name="Rey-Velasco X."/>
        </authorList>
    </citation>
    <scope>NUCLEOTIDE SEQUENCE [LARGE SCALE GENOMIC DNA]</scope>
    <source>
        <strain evidence="2 3">F394</strain>
    </source>
</reference>
<evidence type="ECO:0000313" key="2">
    <source>
        <dbReference type="EMBL" id="MDT0633086.1"/>
    </source>
</evidence>
<dbReference type="RefSeq" id="WP_311665630.1">
    <property type="nucleotide sequence ID" value="NZ_JAVRHT010000050.1"/>
</dbReference>
<evidence type="ECO:0000313" key="3">
    <source>
        <dbReference type="Proteomes" id="UP001267426"/>
    </source>
</evidence>
<name>A0ABU3BUW2_9BACT</name>
<dbReference type="Proteomes" id="UP001267426">
    <property type="component" value="Unassembled WGS sequence"/>
</dbReference>
<proteinExistence type="predicted"/>
<keyword evidence="3" id="KW-1185">Reference proteome</keyword>
<feature type="compositionally biased region" description="Pro residues" evidence="1">
    <location>
        <begin position="77"/>
        <end position="97"/>
    </location>
</feature>
<sequence length="115" mass="12068">MAPTDPPRPDPFGDVRAAFERLGTSEKAAFTFEATFSTIGQALAETGRHVAGAIDDLDVDAWFRPPPRPPRSRKPPRPATPPPPPAGPVPPDGPLGTPPVDDLPTPPDVPPPDAT</sequence>
<protein>
    <submittedName>
        <fullName evidence="2">Uncharacterized protein</fullName>
    </submittedName>
</protein>